<dbReference type="AlphaFoldDB" id="A0AAD9P7Q9"/>
<proteinExistence type="predicted"/>
<reference evidence="1" key="1">
    <citation type="journal article" date="2023" name="Mol. Biol. Evol.">
        <title>Third-Generation Sequencing Reveals the Adaptive Role of the Epigenome in Three Deep-Sea Polychaetes.</title>
        <authorList>
            <person name="Perez M."/>
            <person name="Aroh O."/>
            <person name="Sun Y."/>
            <person name="Lan Y."/>
            <person name="Juniper S.K."/>
            <person name="Young C.R."/>
            <person name="Angers B."/>
            <person name="Qian P.Y."/>
        </authorList>
    </citation>
    <scope>NUCLEOTIDE SEQUENCE</scope>
    <source>
        <strain evidence="1">R07B-5</strain>
    </source>
</reference>
<gene>
    <name evidence="1" type="ORF">NP493_103g00000</name>
</gene>
<organism evidence="1 2">
    <name type="scientific">Ridgeia piscesae</name>
    <name type="common">Tubeworm</name>
    <dbReference type="NCBI Taxonomy" id="27915"/>
    <lineage>
        <taxon>Eukaryota</taxon>
        <taxon>Metazoa</taxon>
        <taxon>Spiralia</taxon>
        <taxon>Lophotrochozoa</taxon>
        <taxon>Annelida</taxon>
        <taxon>Polychaeta</taxon>
        <taxon>Sedentaria</taxon>
        <taxon>Canalipalpata</taxon>
        <taxon>Sabellida</taxon>
        <taxon>Siboglinidae</taxon>
        <taxon>Ridgeia</taxon>
    </lineage>
</organism>
<name>A0AAD9P7Q9_RIDPI</name>
<evidence type="ECO:0000313" key="1">
    <source>
        <dbReference type="EMBL" id="KAK2189516.1"/>
    </source>
</evidence>
<sequence length="189" mass="20317">MNGLPSNATNNNYDYVTHRGVRNGSPPGGPLAMTCRTCTTPDYDYIDIDTLDVPPTQTQDTELDNDSMDGPYNTIKAPAVPERRLSEKGATDDVLMVDNDNYEGVGEMASGMKNQRKSGDFLMVDNAGYEAVGQEQRGDKDRGQSDDLVMVDNAGYEAVGPEMQGNGATGNSNDIVFVDNADYEAIGGN</sequence>
<protein>
    <submittedName>
        <fullName evidence="1">Uncharacterized protein</fullName>
    </submittedName>
</protein>
<keyword evidence="2" id="KW-1185">Reference proteome</keyword>
<dbReference type="EMBL" id="JAODUO010000103">
    <property type="protein sequence ID" value="KAK2189516.1"/>
    <property type="molecule type" value="Genomic_DNA"/>
</dbReference>
<accession>A0AAD9P7Q9</accession>
<dbReference type="Proteomes" id="UP001209878">
    <property type="component" value="Unassembled WGS sequence"/>
</dbReference>
<comment type="caution">
    <text evidence="1">The sequence shown here is derived from an EMBL/GenBank/DDBJ whole genome shotgun (WGS) entry which is preliminary data.</text>
</comment>
<evidence type="ECO:0000313" key="2">
    <source>
        <dbReference type="Proteomes" id="UP001209878"/>
    </source>
</evidence>